<reference evidence="2" key="2">
    <citation type="submission" date="2020-10" db="EMBL/GenBank/DDBJ databases">
        <authorList>
            <person name="Scholz U."/>
            <person name="Mascher M."/>
            <person name="Fiebig A."/>
        </authorList>
    </citation>
    <scope>NUCLEOTIDE SEQUENCE [LARGE SCALE GENOMIC DNA]</scope>
    <source>
        <strain evidence="2">cv. Morex</strain>
    </source>
</reference>
<name>A0A8I6X1E5_HORVV</name>
<accession>A0A8I6X1E5</accession>
<dbReference type="PANTHER" id="PTHR48143">
    <property type="entry name" value="ZINC FINGER GRF-TYPE DOMAIN-CONTAINING PROTEIN"/>
    <property type="match status" value="1"/>
</dbReference>
<keyword evidence="3" id="KW-1185">Reference proteome</keyword>
<evidence type="ECO:0000313" key="2">
    <source>
        <dbReference type="EnsemblPlants" id="HORVU.MOREX.r3.3HG0266710.1"/>
    </source>
</evidence>
<feature type="region of interest" description="Disordered" evidence="1">
    <location>
        <begin position="162"/>
        <end position="196"/>
    </location>
</feature>
<feature type="compositionally biased region" description="Basic and acidic residues" evidence="1">
    <location>
        <begin position="180"/>
        <end position="189"/>
    </location>
</feature>
<dbReference type="EnsemblPlants" id="HORVU.MOREX.r3.3HG0266710.1">
    <property type="protein sequence ID" value="HORVU.MOREX.r3.3HG0266710.1"/>
    <property type="gene ID" value="HORVU.MOREX.r3.3HG0266710"/>
</dbReference>
<protein>
    <submittedName>
        <fullName evidence="2">Uncharacterized protein</fullName>
    </submittedName>
</protein>
<evidence type="ECO:0000313" key="3">
    <source>
        <dbReference type="Proteomes" id="UP000011116"/>
    </source>
</evidence>
<reference evidence="3" key="1">
    <citation type="journal article" date="2012" name="Nature">
        <title>A physical, genetic and functional sequence assembly of the barley genome.</title>
        <authorList>
            <consortium name="The International Barley Genome Sequencing Consortium"/>
            <person name="Mayer K.F."/>
            <person name="Waugh R."/>
            <person name="Brown J.W."/>
            <person name="Schulman A."/>
            <person name="Langridge P."/>
            <person name="Platzer M."/>
            <person name="Fincher G.B."/>
            <person name="Muehlbauer G.J."/>
            <person name="Sato K."/>
            <person name="Close T.J."/>
            <person name="Wise R.P."/>
            <person name="Stein N."/>
        </authorList>
    </citation>
    <scope>NUCLEOTIDE SEQUENCE [LARGE SCALE GENOMIC DNA]</scope>
    <source>
        <strain evidence="3">cv. Morex</strain>
    </source>
</reference>
<reference evidence="2" key="3">
    <citation type="submission" date="2022-01" db="UniProtKB">
        <authorList>
            <consortium name="EnsemblPlants"/>
        </authorList>
    </citation>
    <scope>IDENTIFICATION</scope>
    <source>
        <strain evidence="2">subsp. vulgare</strain>
    </source>
</reference>
<organism evidence="2 3">
    <name type="scientific">Hordeum vulgare subsp. vulgare</name>
    <name type="common">Domesticated barley</name>
    <dbReference type="NCBI Taxonomy" id="112509"/>
    <lineage>
        <taxon>Eukaryota</taxon>
        <taxon>Viridiplantae</taxon>
        <taxon>Streptophyta</taxon>
        <taxon>Embryophyta</taxon>
        <taxon>Tracheophyta</taxon>
        <taxon>Spermatophyta</taxon>
        <taxon>Magnoliopsida</taxon>
        <taxon>Liliopsida</taxon>
        <taxon>Poales</taxon>
        <taxon>Poaceae</taxon>
        <taxon>BOP clade</taxon>
        <taxon>Pooideae</taxon>
        <taxon>Triticodae</taxon>
        <taxon>Triticeae</taxon>
        <taxon>Hordeinae</taxon>
        <taxon>Hordeum</taxon>
    </lineage>
</organism>
<proteinExistence type="predicted"/>
<dbReference type="Proteomes" id="UP000011116">
    <property type="component" value="Chromosome 3H"/>
</dbReference>
<dbReference type="AlphaFoldDB" id="A0A8I6X1E5"/>
<dbReference type="Gramene" id="HORVU.MOREX.r3.3HG0266710.1">
    <property type="protein sequence ID" value="HORVU.MOREX.r3.3HG0266710.1"/>
    <property type="gene ID" value="HORVU.MOREX.r3.3HG0266710"/>
</dbReference>
<sequence>MSLPCSDQSIRPKKMKSASLPRGVEAVQCWCGDLCKVKEVEDFSDWLGMKIFMCANYESDPPESISAYIRPRSPPPLCMYYRWIHTEMPDWAVTENRERGRRAWASWDLEERREKAEPEEKVAQKKEWEEYCVEQGAFLDEMIMKNQEEKLRLEEVYRQWEQSREAERERKRGRARAAKATKEASDGKGKYPRWTQ</sequence>
<evidence type="ECO:0000256" key="1">
    <source>
        <dbReference type="SAM" id="MobiDB-lite"/>
    </source>
</evidence>
<dbReference type="PANTHER" id="PTHR48143:SF1">
    <property type="entry name" value="ZINC FINGER GRF-TYPE DOMAIN-CONTAINING PROTEIN"/>
    <property type="match status" value="1"/>
</dbReference>